<name>A0ABS4VPZ8_9PSEU</name>
<dbReference type="EMBL" id="JAGINU010000001">
    <property type="protein sequence ID" value="MBP2365995.1"/>
    <property type="molecule type" value="Genomic_DNA"/>
</dbReference>
<organism evidence="2 3">
    <name type="scientific">Pseudonocardia parietis</name>
    <dbReference type="NCBI Taxonomy" id="570936"/>
    <lineage>
        <taxon>Bacteria</taxon>
        <taxon>Bacillati</taxon>
        <taxon>Actinomycetota</taxon>
        <taxon>Actinomycetes</taxon>
        <taxon>Pseudonocardiales</taxon>
        <taxon>Pseudonocardiaceae</taxon>
        <taxon>Pseudonocardia</taxon>
    </lineage>
</organism>
<proteinExistence type="predicted"/>
<evidence type="ECO:0000313" key="3">
    <source>
        <dbReference type="Proteomes" id="UP001519295"/>
    </source>
</evidence>
<gene>
    <name evidence="2" type="ORF">JOF36_001691</name>
</gene>
<evidence type="ECO:0000259" key="1">
    <source>
        <dbReference type="Pfam" id="PF02720"/>
    </source>
</evidence>
<dbReference type="Proteomes" id="UP001519295">
    <property type="component" value="Unassembled WGS sequence"/>
</dbReference>
<reference evidence="2 3" key="1">
    <citation type="submission" date="2021-03" db="EMBL/GenBank/DDBJ databases">
        <title>Sequencing the genomes of 1000 actinobacteria strains.</title>
        <authorList>
            <person name="Klenk H.-P."/>
        </authorList>
    </citation>
    <scope>NUCLEOTIDE SEQUENCE [LARGE SCALE GENOMIC DNA]</scope>
    <source>
        <strain evidence="2 3">DSM 45256</strain>
    </source>
</reference>
<evidence type="ECO:0000313" key="2">
    <source>
        <dbReference type="EMBL" id="MBP2365995.1"/>
    </source>
</evidence>
<accession>A0ABS4VPZ8</accession>
<keyword evidence="3" id="KW-1185">Reference proteome</keyword>
<dbReference type="Pfam" id="PF02720">
    <property type="entry name" value="DUF222"/>
    <property type="match status" value="1"/>
</dbReference>
<protein>
    <recommendedName>
        <fullName evidence="1">DUF222 domain-containing protein</fullName>
    </recommendedName>
</protein>
<comment type="caution">
    <text evidence="2">The sequence shown here is derived from an EMBL/GenBank/DDBJ whole genome shotgun (WGS) entry which is preliminary data.</text>
</comment>
<sequence>MQSNSGAGAGAPDDGAADRLAIDAAEVSPAAADPVVAAVTAALDLLCAHATDAGAGVTGAVRIDRIAALERLRATVAAAQNTETVAFAQDQVEEHITRGDIDPAKVGRGVADQIALACRISPSSGSRRLNTARILHSDLSGVHGLLAEGRISEDTAGRVVSETRHLTPELRRAVDAQVVAAGIDRLSPARAAATAKDLAYRADKAGYLARGRTARKDRRIGLRPAPDTMAVLTGYLPVEQGVACLAALRRHADTLVGAGGELRSRDQVMADTLVERVTGQVRATDVNVEVGIVLPVDALIDPDSTATAQIVGHGPVPAGIARDILAGTEGKRWWRRLFARPKNGPLIGCDPKRRLFSGVLDMLIRIRDGDRCRDPFCEAHARQIDHIDRARSSGPTSYVNGRAVCVRGNQTREIPGWRVELVHDGLGDEPHTVRTTTPTGHTYVSRAGPP</sequence>
<dbReference type="InterPro" id="IPR003870">
    <property type="entry name" value="DUF222"/>
</dbReference>
<dbReference type="RefSeq" id="WP_210025927.1">
    <property type="nucleotide sequence ID" value="NZ_JAGINU010000001.1"/>
</dbReference>
<feature type="domain" description="DUF222" evidence="1">
    <location>
        <begin position="80"/>
        <end position="291"/>
    </location>
</feature>